<feature type="domain" description="Mic1" evidence="1">
    <location>
        <begin position="399"/>
        <end position="653"/>
    </location>
</feature>
<evidence type="ECO:0000259" key="1">
    <source>
        <dbReference type="Pfam" id="PF07035"/>
    </source>
</evidence>
<dbReference type="GO" id="GO:0010506">
    <property type="term" value="P:regulation of autophagy"/>
    <property type="evidence" value="ECO:0007669"/>
    <property type="project" value="InterPro"/>
</dbReference>
<sequence>MNLQNEEEDYVLNLSDQRIDFKPVSKNVSVFYDESNRQVFIVIDRGSEAIIVKNPDGFVMKFWYEKLKEFFTSKYSLEFSICSIQDRGNIFSIKFSPNYEILSLQRSVEYVEFFLFKNDQPQEFFTHKLKKNGKILGFFWTNNNEIVIISNNGIDYLQVLADKKCLKSLKCFSLTVDWFVFQPASGILLIANGTFGNVIHPFSFRLSNVYRLNKFEIELTYQTKNTNNNYLQERDVTVVNLYGKPRLLILKHQPIAKDQFGARVIVYTFHYKKDLQPQKTDVLITNLTGRFAINIVDDIVIIHHQTTKSSMIFDINLSANEIVDNVKYHLPIISKCAIRPYKINNVIDYDLYSPNWVIFQPNIIIDAKYGCLWFLELNLEFMERLIKNVPILIDFLLLRRNSKSIILKVCRNIVNISKKYGQNPIGNLSLVFNKLNLTYKESLINNRQNKTMTTTMLMTIESSSSFDYIRHKTMTTIDQKDILSNFFEYFTEDRIDNNLGIAIVFEYVHSLSSHDIQIDFFIYEFLINHLIKSGNYYQMHQFLQYHVFTDSTHLACLLLSLSRKKYPYGYQLGLDMLKRLNKSDDEIVEVLLSQNQIIRALRYVEKHGDIYSVSARKFLEAAFATKDVKIFHQVYKFFQLRNLKLRNSLEFVKGENCIIYERQFENIFGSKISVLL</sequence>
<dbReference type="EMBL" id="ASGP02000007">
    <property type="protein sequence ID" value="KAH9497911.1"/>
    <property type="molecule type" value="Genomic_DNA"/>
</dbReference>
<dbReference type="GO" id="GO:0031902">
    <property type="term" value="C:late endosome membrane"/>
    <property type="evidence" value="ECO:0007669"/>
    <property type="project" value="TreeGrafter"/>
</dbReference>
<dbReference type="InterPro" id="IPR009755">
    <property type="entry name" value="RMC1_C"/>
</dbReference>
<gene>
    <name evidence="3" type="ORF">DERF_013851</name>
</gene>
<keyword evidence="4" id="KW-1185">Reference proteome</keyword>
<dbReference type="Pfam" id="PF07035">
    <property type="entry name" value="RMC1_C"/>
    <property type="match status" value="1"/>
</dbReference>
<dbReference type="PANTHER" id="PTHR12897:SF4">
    <property type="entry name" value="REGULATOR OF MON1-CCZ1 COMPLEX"/>
    <property type="match status" value="1"/>
</dbReference>
<reference evidence="3" key="1">
    <citation type="submission" date="2013-05" db="EMBL/GenBank/DDBJ databases">
        <authorList>
            <person name="Yim A.K.Y."/>
            <person name="Chan T.F."/>
            <person name="Ji K.M."/>
            <person name="Liu X.Y."/>
            <person name="Zhou J.W."/>
            <person name="Li R.Q."/>
            <person name="Yang K.Y."/>
            <person name="Li J."/>
            <person name="Li M."/>
            <person name="Law P.T.W."/>
            <person name="Wu Y.L."/>
            <person name="Cai Z.L."/>
            <person name="Qin H."/>
            <person name="Bao Y."/>
            <person name="Leung R.K.K."/>
            <person name="Ng P.K.S."/>
            <person name="Zou J."/>
            <person name="Zhong X.J."/>
            <person name="Ran P.X."/>
            <person name="Zhong N.S."/>
            <person name="Liu Z.G."/>
            <person name="Tsui S.K.W."/>
        </authorList>
    </citation>
    <scope>NUCLEOTIDE SEQUENCE</scope>
    <source>
        <strain evidence="3">Derf</strain>
        <tissue evidence="3">Whole organism</tissue>
    </source>
</reference>
<name>A0A922KW11_DERFA</name>
<dbReference type="AlphaFoldDB" id="A0A922KW11"/>
<evidence type="ECO:0008006" key="5">
    <source>
        <dbReference type="Google" id="ProtNLM"/>
    </source>
</evidence>
<reference evidence="3" key="2">
    <citation type="journal article" date="2022" name="Res Sq">
        <title>Comparative Genomics Reveals Insights into the Divergent Evolution of Astigmatic Mites and Household Pest Adaptations.</title>
        <authorList>
            <person name="Xiong Q."/>
            <person name="Wan A.T.-Y."/>
            <person name="Liu X.-Y."/>
            <person name="Fung C.S.-H."/>
            <person name="Xiao X."/>
            <person name="Malainual N."/>
            <person name="Hou J."/>
            <person name="Wang L."/>
            <person name="Wang M."/>
            <person name="Yang K."/>
            <person name="Cui Y."/>
            <person name="Leung E."/>
            <person name="Nong W."/>
            <person name="Shin S.-K."/>
            <person name="Au S."/>
            <person name="Jeong K.Y."/>
            <person name="Chew F.T."/>
            <person name="Hui J."/>
            <person name="Leung T.F."/>
            <person name="Tungtrongchitr A."/>
            <person name="Zhong N."/>
            <person name="Liu Z."/>
            <person name="Tsui S."/>
        </authorList>
    </citation>
    <scope>NUCLEOTIDE SEQUENCE</scope>
    <source>
        <strain evidence="3">Derf</strain>
        <tissue evidence="3">Whole organism</tissue>
    </source>
</reference>
<evidence type="ECO:0000259" key="2">
    <source>
        <dbReference type="Pfam" id="PF21029"/>
    </source>
</evidence>
<dbReference type="OrthoDB" id="26384at2759"/>
<protein>
    <recommendedName>
        <fullName evidence="5">Mic1 domain-containing protein</fullName>
    </recommendedName>
</protein>
<dbReference type="InterPro" id="IPR040371">
    <property type="entry name" value="RMC1"/>
</dbReference>
<organism evidence="3 4">
    <name type="scientific">Dermatophagoides farinae</name>
    <name type="common">American house dust mite</name>
    <dbReference type="NCBI Taxonomy" id="6954"/>
    <lineage>
        <taxon>Eukaryota</taxon>
        <taxon>Metazoa</taxon>
        <taxon>Ecdysozoa</taxon>
        <taxon>Arthropoda</taxon>
        <taxon>Chelicerata</taxon>
        <taxon>Arachnida</taxon>
        <taxon>Acari</taxon>
        <taxon>Acariformes</taxon>
        <taxon>Sarcoptiformes</taxon>
        <taxon>Astigmata</taxon>
        <taxon>Psoroptidia</taxon>
        <taxon>Analgoidea</taxon>
        <taxon>Pyroglyphidae</taxon>
        <taxon>Dermatophagoidinae</taxon>
        <taxon>Dermatophagoides</taxon>
    </lineage>
</organism>
<dbReference type="Pfam" id="PF21029">
    <property type="entry name" value="RMC1_N"/>
    <property type="match status" value="1"/>
</dbReference>
<dbReference type="PANTHER" id="PTHR12897">
    <property type="entry name" value="COLON CANCER-ASSOCIATED PROTEIN MIC1"/>
    <property type="match status" value="1"/>
</dbReference>
<accession>A0A922KW11</accession>
<feature type="domain" description="Regulator of MON1-CCZ1 complex N-terminal" evidence="2">
    <location>
        <begin position="30"/>
        <end position="166"/>
    </location>
</feature>
<dbReference type="InterPro" id="IPR049040">
    <property type="entry name" value="RMC1_N"/>
</dbReference>
<dbReference type="GO" id="GO:0035658">
    <property type="term" value="C:Mon1-Ccz1 complex"/>
    <property type="evidence" value="ECO:0007669"/>
    <property type="project" value="InterPro"/>
</dbReference>
<proteinExistence type="predicted"/>
<evidence type="ECO:0000313" key="3">
    <source>
        <dbReference type="EMBL" id="KAH9497911.1"/>
    </source>
</evidence>
<evidence type="ECO:0000313" key="4">
    <source>
        <dbReference type="Proteomes" id="UP000790347"/>
    </source>
</evidence>
<dbReference type="GO" id="GO:0005765">
    <property type="term" value="C:lysosomal membrane"/>
    <property type="evidence" value="ECO:0007669"/>
    <property type="project" value="TreeGrafter"/>
</dbReference>
<dbReference type="Proteomes" id="UP000790347">
    <property type="component" value="Unassembled WGS sequence"/>
</dbReference>
<comment type="caution">
    <text evidence="3">The sequence shown here is derived from an EMBL/GenBank/DDBJ whole genome shotgun (WGS) entry which is preliminary data.</text>
</comment>